<feature type="region of interest" description="Disordered" evidence="1">
    <location>
        <begin position="395"/>
        <end position="430"/>
    </location>
</feature>
<accession>A0A0M9A8C1</accession>
<organism evidence="2 3">
    <name type="scientific">Melipona quadrifasciata</name>
    <dbReference type="NCBI Taxonomy" id="166423"/>
    <lineage>
        <taxon>Eukaryota</taxon>
        <taxon>Metazoa</taxon>
        <taxon>Ecdysozoa</taxon>
        <taxon>Arthropoda</taxon>
        <taxon>Hexapoda</taxon>
        <taxon>Insecta</taxon>
        <taxon>Pterygota</taxon>
        <taxon>Neoptera</taxon>
        <taxon>Endopterygota</taxon>
        <taxon>Hymenoptera</taxon>
        <taxon>Apocrita</taxon>
        <taxon>Aculeata</taxon>
        <taxon>Apoidea</taxon>
        <taxon>Anthophila</taxon>
        <taxon>Apidae</taxon>
        <taxon>Melipona</taxon>
    </lineage>
</organism>
<feature type="compositionally biased region" description="Basic and acidic residues" evidence="1">
    <location>
        <begin position="573"/>
        <end position="593"/>
    </location>
</feature>
<feature type="compositionally biased region" description="Basic and acidic residues" evidence="1">
    <location>
        <begin position="288"/>
        <end position="299"/>
    </location>
</feature>
<feature type="compositionally biased region" description="Low complexity" evidence="1">
    <location>
        <begin position="652"/>
        <end position="666"/>
    </location>
</feature>
<protein>
    <submittedName>
        <fullName evidence="2">Uncharacterized protein</fullName>
    </submittedName>
</protein>
<proteinExistence type="predicted"/>
<dbReference type="EMBL" id="KQ435727">
    <property type="protein sequence ID" value="KOX77993.1"/>
    <property type="molecule type" value="Genomic_DNA"/>
</dbReference>
<feature type="region of interest" description="Disordered" evidence="1">
    <location>
        <begin position="558"/>
        <end position="684"/>
    </location>
</feature>
<dbReference type="AlphaFoldDB" id="A0A0M9A8C1"/>
<gene>
    <name evidence="2" type="ORF">WN51_05881</name>
</gene>
<sequence>MPFGEIKGFELETHRKLNYLVSEIGDPFFPSCTSDCECPADTFSPRCETSERDGHIRGVNCETWRIIGLSLRFSMFFKAPQLRIQSRVNISELDRQILPRFWEASDLPKFASNLANERTDRWKLLQNETCIFKFYFASFNTPLILQSLKAKNPGNFLQRASNLKIAMQIEEERNVAIVRSSTSNTPQTPIPQIVPSATSFYRTLRAYRLKEVHHPDYIPVRPKPKQRTALPETMKGRSPVLSEIHFTIELRLAKRNTKNNENIAVRRSSREEFLRAERGGVGSSRRSSRVESAKVRDWLRGGGGEGEEGSQEATAKGPGTGRRKTIVEEARVSNVTAKRDEKRCTKIHRERREESAGGKGSKGRRDIYIGGLGFLRAAAIINIHNPELETSVERAARRPHAVTKNRSVPAQKDRPKRGKKEPFPRHNSYKSHFSRPKIHYPLGGAETINKNHKYPTNLLRNSMLCVKRNATGTNYREEFFYEKLFVNLYLDINYRLTECQTLDVLPTPQDFLAITKKKFKFQKITKELLVNVHLLDSDITPEIIYGVRKFQETRRDESKSSIISSTCPELSINEERSQHADKNKPIERIETRTPRQLSPAGERGQVGSSSTSTDIDEEKVETQGVAEEEQSVKNRVKRGGVKATRRAYSESRLTARQRAWQRARTTSGEENAGTSQLVDEQTQKRNSVETASVFLLTENERSMAETSPRRRRLTARGIWSDLPELCRLIKTNAGSHGTFIRSPMEAFSGPQWRTKKFHVMFRHNKKELNMIKNRRRELVEFNYEKYEQKAAIKFSFGYNRISAMIEYALSHPRCTPMDPSQHRMEVRFERDREIVRLAALRAQEASETSKDSSSATNLYAELVQSNKLWRIEKSNNSVQGRKGKRLLIAVCVADAAGQNQPTSQPATHMHKEPIVSSYLPFCNISGNRAIRGVLSGGPRPPPATQLRRARMPAHGVTGNSEDETLRGNELYLSISSIRAINQKLPKDLLLGGDFFREIKICKEEPISVKENCCSMFQNIDLNVGSNVLKLTLRLEEESQTPLPFSYHILSYRLENKQVLNCSATSDEN</sequence>
<feature type="compositionally biased region" description="Basic residues" evidence="1">
    <location>
        <begin position="634"/>
        <end position="645"/>
    </location>
</feature>
<dbReference type="Proteomes" id="UP000053105">
    <property type="component" value="Unassembled WGS sequence"/>
</dbReference>
<keyword evidence="3" id="KW-1185">Reference proteome</keyword>
<feature type="compositionally biased region" description="Polar residues" evidence="1">
    <location>
        <begin position="668"/>
        <end position="680"/>
    </location>
</feature>
<feature type="region of interest" description="Disordered" evidence="1">
    <location>
        <begin position="276"/>
        <end position="322"/>
    </location>
</feature>
<reference evidence="2 3" key="1">
    <citation type="submission" date="2015-07" db="EMBL/GenBank/DDBJ databases">
        <title>The genome of Melipona quadrifasciata.</title>
        <authorList>
            <person name="Pan H."/>
            <person name="Kapheim K."/>
        </authorList>
    </citation>
    <scope>NUCLEOTIDE SEQUENCE [LARGE SCALE GENOMIC DNA]</scope>
    <source>
        <strain evidence="2">0111107301</strain>
        <tissue evidence="2">Whole body</tissue>
    </source>
</reference>
<evidence type="ECO:0000256" key="1">
    <source>
        <dbReference type="SAM" id="MobiDB-lite"/>
    </source>
</evidence>
<evidence type="ECO:0000313" key="3">
    <source>
        <dbReference type="Proteomes" id="UP000053105"/>
    </source>
</evidence>
<name>A0A0M9A8C1_9HYME</name>
<evidence type="ECO:0000313" key="2">
    <source>
        <dbReference type="EMBL" id="KOX77993.1"/>
    </source>
</evidence>